<dbReference type="InterPro" id="IPR050166">
    <property type="entry name" value="ABC_transporter_ATP-bind"/>
</dbReference>
<dbReference type="InterPro" id="IPR003593">
    <property type="entry name" value="AAA+_ATPase"/>
</dbReference>
<dbReference type="OrthoDB" id="6198786at2"/>
<keyword evidence="3" id="KW-0067">ATP-binding</keyword>
<keyword evidence="1" id="KW-0813">Transport</keyword>
<dbReference type="EMBL" id="QICD01000021">
    <property type="protein sequence ID" value="RNL41350.1"/>
    <property type="molecule type" value="Genomic_DNA"/>
</dbReference>
<accession>A0A3N0B364</accession>
<reference evidence="6" key="1">
    <citation type="submission" date="2018-05" db="EMBL/GenBank/DDBJ databases">
        <title>Genome Sequencing of selected type strains of the family Eggerthellaceae.</title>
        <authorList>
            <person name="Danylec N."/>
            <person name="Stoll D.A."/>
            <person name="Doetsch A."/>
            <person name="Huch M."/>
        </authorList>
    </citation>
    <scope>NUCLEOTIDE SEQUENCE [LARGE SCALE GENOMIC DNA]</scope>
    <source>
        <strain evidence="6">DSM 16106</strain>
    </source>
</reference>
<dbReference type="GO" id="GO:0016887">
    <property type="term" value="F:ATP hydrolysis activity"/>
    <property type="evidence" value="ECO:0007669"/>
    <property type="project" value="InterPro"/>
</dbReference>
<dbReference type="Gene3D" id="3.40.50.300">
    <property type="entry name" value="P-loop containing nucleotide triphosphate hydrolases"/>
    <property type="match status" value="1"/>
</dbReference>
<dbReference type="SUPFAM" id="SSF52540">
    <property type="entry name" value="P-loop containing nucleoside triphosphate hydrolases"/>
    <property type="match status" value="1"/>
</dbReference>
<evidence type="ECO:0000256" key="1">
    <source>
        <dbReference type="ARBA" id="ARBA00022448"/>
    </source>
</evidence>
<dbReference type="RefSeq" id="WP_123192648.1">
    <property type="nucleotide sequence ID" value="NZ_QICD01000021.1"/>
</dbReference>
<dbReference type="PANTHER" id="PTHR42788">
    <property type="entry name" value="TAURINE IMPORT ATP-BINDING PROTEIN-RELATED"/>
    <property type="match status" value="1"/>
</dbReference>
<proteinExistence type="predicted"/>
<dbReference type="AlphaFoldDB" id="A0A3N0B364"/>
<keyword evidence="6" id="KW-1185">Reference proteome</keyword>
<dbReference type="Pfam" id="PF00005">
    <property type="entry name" value="ABC_tran"/>
    <property type="match status" value="1"/>
</dbReference>
<keyword evidence="2" id="KW-0547">Nucleotide-binding</keyword>
<sequence length="202" mass="22312">MRFVDVTKSYGKTVVMQRFSADLQDGAVHCILGPSGCGKTTFLRLVLGLEQPDQGVIEKADDARCAAVFQEDRLCENLSVSANIRLPHGRLDPQARELLRFDMERLLDKVGLAGSAGRPVHALSGGMKRRVALLRAVMAPSSVIVFDEPLKGLDGETKHRVMEVLVPLLKAKTVLWVTHDPADRAYFESPCVWTMSSEALRR</sequence>
<dbReference type="PROSITE" id="PS50893">
    <property type="entry name" value="ABC_TRANSPORTER_2"/>
    <property type="match status" value="1"/>
</dbReference>
<dbReference type="GO" id="GO:0005524">
    <property type="term" value="F:ATP binding"/>
    <property type="evidence" value="ECO:0007669"/>
    <property type="project" value="UniProtKB-KW"/>
</dbReference>
<organism evidence="5 6">
    <name type="scientific">Paraeggerthella hongkongensis</name>
    <dbReference type="NCBI Taxonomy" id="230658"/>
    <lineage>
        <taxon>Bacteria</taxon>
        <taxon>Bacillati</taxon>
        <taxon>Actinomycetota</taxon>
        <taxon>Coriobacteriia</taxon>
        <taxon>Eggerthellales</taxon>
        <taxon>Eggerthellaceae</taxon>
        <taxon>Paraeggerthella</taxon>
    </lineage>
</organism>
<evidence type="ECO:0000313" key="6">
    <source>
        <dbReference type="Proteomes" id="UP000278632"/>
    </source>
</evidence>
<name>A0A3N0B364_9ACTN</name>
<evidence type="ECO:0000256" key="2">
    <source>
        <dbReference type="ARBA" id="ARBA00022741"/>
    </source>
</evidence>
<dbReference type="InterPro" id="IPR027417">
    <property type="entry name" value="P-loop_NTPase"/>
</dbReference>
<dbReference type="PROSITE" id="PS00211">
    <property type="entry name" value="ABC_TRANSPORTER_1"/>
    <property type="match status" value="1"/>
</dbReference>
<dbReference type="Proteomes" id="UP000278632">
    <property type="component" value="Unassembled WGS sequence"/>
</dbReference>
<comment type="caution">
    <text evidence="5">The sequence shown here is derived from an EMBL/GenBank/DDBJ whole genome shotgun (WGS) entry which is preliminary data.</text>
</comment>
<evidence type="ECO:0000259" key="4">
    <source>
        <dbReference type="PROSITE" id="PS50893"/>
    </source>
</evidence>
<dbReference type="PANTHER" id="PTHR42788:SF19">
    <property type="entry name" value="ALIPHATIC SULFONATES IMPORT ATP-BINDING PROTEIN SSUB 2"/>
    <property type="match status" value="1"/>
</dbReference>
<protein>
    <recommendedName>
        <fullName evidence="4">ABC transporter domain-containing protein</fullName>
    </recommendedName>
</protein>
<evidence type="ECO:0000256" key="3">
    <source>
        <dbReference type="ARBA" id="ARBA00022840"/>
    </source>
</evidence>
<evidence type="ECO:0000313" key="5">
    <source>
        <dbReference type="EMBL" id="RNL41350.1"/>
    </source>
</evidence>
<dbReference type="InterPro" id="IPR017871">
    <property type="entry name" value="ABC_transporter-like_CS"/>
</dbReference>
<dbReference type="SMART" id="SM00382">
    <property type="entry name" value="AAA"/>
    <property type="match status" value="1"/>
</dbReference>
<gene>
    <name evidence="5" type="ORF">DMP08_09435</name>
</gene>
<feature type="domain" description="ABC transporter" evidence="4">
    <location>
        <begin position="1"/>
        <end position="198"/>
    </location>
</feature>
<dbReference type="InterPro" id="IPR003439">
    <property type="entry name" value="ABC_transporter-like_ATP-bd"/>
</dbReference>